<keyword evidence="6 12" id="KW-0547">Nucleotide-binding</keyword>
<keyword evidence="9 13" id="KW-0472">Membrane</keyword>
<evidence type="ECO:0000313" key="16">
    <source>
        <dbReference type="Proteomes" id="UP000541444"/>
    </source>
</evidence>
<comment type="catalytic activity">
    <reaction evidence="10">
        <text>L-threonyl-[protein] + ATP = O-phospho-L-threonyl-[protein] + ADP + H(+)</text>
        <dbReference type="Rhea" id="RHEA:46608"/>
        <dbReference type="Rhea" id="RHEA-COMP:11060"/>
        <dbReference type="Rhea" id="RHEA-COMP:11605"/>
        <dbReference type="ChEBI" id="CHEBI:15378"/>
        <dbReference type="ChEBI" id="CHEBI:30013"/>
        <dbReference type="ChEBI" id="CHEBI:30616"/>
        <dbReference type="ChEBI" id="CHEBI:61977"/>
        <dbReference type="ChEBI" id="CHEBI:456216"/>
        <dbReference type="EC" id="2.7.11.1"/>
    </reaction>
</comment>
<dbReference type="PANTHER" id="PTHR47982">
    <property type="entry name" value="PROLINE-RICH RECEPTOR-LIKE PROTEIN KINASE PERK4"/>
    <property type="match status" value="1"/>
</dbReference>
<accession>A0A7J7KUH9</accession>
<evidence type="ECO:0000256" key="7">
    <source>
        <dbReference type="ARBA" id="ARBA00022840"/>
    </source>
</evidence>
<keyword evidence="7 12" id="KW-0067">ATP-binding</keyword>
<dbReference type="EMBL" id="JACGCM010002893">
    <property type="protein sequence ID" value="KAF6134015.1"/>
    <property type="molecule type" value="Genomic_DNA"/>
</dbReference>
<dbReference type="GO" id="GO:0005524">
    <property type="term" value="F:ATP binding"/>
    <property type="evidence" value="ECO:0007669"/>
    <property type="project" value="UniProtKB-UniRule"/>
</dbReference>
<dbReference type="GO" id="GO:0005886">
    <property type="term" value="C:plasma membrane"/>
    <property type="evidence" value="ECO:0007669"/>
    <property type="project" value="UniProtKB-SubCell"/>
</dbReference>
<evidence type="ECO:0000259" key="14">
    <source>
        <dbReference type="PROSITE" id="PS50011"/>
    </source>
</evidence>
<keyword evidence="8 13" id="KW-1133">Transmembrane helix</keyword>
<evidence type="ECO:0000256" key="11">
    <source>
        <dbReference type="ARBA" id="ARBA00048679"/>
    </source>
</evidence>
<feature type="transmembrane region" description="Helical" evidence="13">
    <location>
        <begin position="6"/>
        <end position="30"/>
    </location>
</feature>
<evidence type="ECO:0000256" key="5">
    <source>
        <dbReference type="ARBA" id="ARBA00022692"/>
    </source>
</evidence>
<dbReference type="InterPro" id="IPR011009">
    <property type="entry name" value="Kinase-like_dom_sf"/>
</dbReference>
<keyword evidence="4" id="KW-0808">Transferase</keyword>
<comment type="catalytic activity">
    <reaction evidence="11">
        <text>L-seryl-[protein] + ATP = O-phospho-L-seryl-[protein] + ADP + H(+)</text>
        <dbReference type="Rhea" id="RHEA:17989"/>
        <dbReference type="Rhea" id="RHEA-COMP:9863"/>
        <dbReference type="Rhea" id="RHEA-COMP:11604"/>
        <dbReference type="ChEBI" id="CHEBI:15378"/>
        <dbReference type="ChEBI" id="CHEBI:29999"/>
        <dbReference type="ChEBI" id="CHEBI:30616"/>
        <dbReference type="ChEBI" id="CHEBI:83421"/>
        <dbReference type="ChEBI" id="CHEBI:456216"/>
        <dbReference type="EC" id="2.7.11.1"/>
    </reaction>
</comment>
<dbReference type="PROSITE" id="PS50011">
    <property type="entry name" value="PROTEIN_KINASE_DOM"/>
    <property type="match status" value="1"/>
</dbReference>
<dbReference type="InterPro" id="IPR017441">
    <property type="entry name" value="Protein_kinase_ATP_BS"/>
</dbReference>
<proteinExistence type="predicted"/>
<keyword evidence="5 13" id="KW-0812">Transmembrane</keyword>
<evidence type="ECO:0000256" key="4">
    <source>
        <dbReference type="ARBA" id="ARBA00022679"/>
    </source>
</evidence>
<dbReference type="Proteomes" id="UP000541444">
    <property type="component" value="Unassembled WGS sequence"/>
</dbReference>
<comment type="subcellular location">
    <subcellularLocation>
        <location evidence="1">Cell membrane</location>
        <topology evidence="1">Single-pass membrane protein</topology>
    </subcellularLocation>
</comment>
<feature type="binding site" evidence="12">
    <location>
        <position position="112"/>
    </location>
    <ligand>
        <name>ATP</name>
        <dbReference type="ChEBI" id="CHEBI:30616"/>
    </ligand>
</feature>
<organism evidence="15 16">
    <name type="scientific">Kingdonia uniflora</name>
    <dbReference type="NCBI Taxonomy" id="39325"/>
    <lineage>
        <taxon>Eukaryota</taxon>
        <taxon>Viridiplantae</taxon>
        <taxon>Streptophyta</taxon>
        <taxon>Embryophyta</taxon>
        <taxon>Tracheophyta</taxon>
        <taxon>Spermatophyta</taxon>
        <taxon>Magnoliopsida</taxon>
        <taxon>Ranunculales</taxon>
        <taxon>Circaeasteraceae</taxon>
        <taxon>Kingdonia</taxon>
    </lineage>
</organism>
<dbReference type="AlphaFoldDB" id="A0A7J7KUH9"/>
<protein>
    <recommendedName>
        <fullName evidence="2">non-specific serine/threonine protein kinase</fullName>
        <ecNumber evidence="2">2.7.11.1</ecNumber>
    </recommendedName>
</protein>
<reference evidence="15 16" key="1">
    <citation type="journal article" date="2020" name="IScience">
        <title>Genome Sequencing of the Endangered Kingdonia uniflora (Circaeasteraceae, Ranunculales) Reveals Potential Mechanisms of Evolutionary Specialization.</title>
        <authorList>
            <person name="Sun Y."/>
            <person name="Deng T."/>
            <person name="Zhang A."/>
            <person name="Moore M.J."/>
            <person name="Landis J.B."/>
            <person name="Lin N."/>
            <person name="Zhang H."/>
            <person name="Zhang X."/>
            <person name="Huang J."/>
            <person name="Zhang X."/>
            <person name="Sun H."/>
            <person name="Wang H."/>
        </authorList>
    </citation>
    <scope>NUCLEOTIDE SEQUENCE [LARGE SCALE GENOMIC DNA]</scope>
    <source>
        <strain evidence="15">TB1705</strain>
        <tissue evidence="15">Leaf</tissue>
    </source>
</reference>
<feature type="domain" description="Protein kinase" evidence="14">
    <location>
        <begin position="84"/>
        <end position="421"/>
    </location>
</feature>
<evidence type="ECO:0000256" key="2">
    <source>
        <dbReference type="ARBA" id="ARBA00012513"/>
    </source>
</evidence>
<comment type="caution">
    <text evidence="15">The sequence shown here is derived from an EMBL/GenBank/DDBJ whole genome shotgun (WGS) entry which is preliminary data.</text>
</comment>
<evidence type="ECO:0000256" key="10">
    <source>
        <dbReference type="ARBA" id="ARBA00047899"/>
    </source>
</evidence>
<evidence type="ECO:0000256" key="8">
    <source>
        <dbReference type="ARBA" id="ARBA00022989"/>
    </source>
</evidence>
<dbReference type="PROSITE" id="PS00107">
    <property type="entry name" value="PROTEIN_KINASE_ATP"/>
    <property type="match status" value="1"/>
</dbReference>
<evidence type="ECO:0000256" key="1">
    <source>
        <dbReference type="ARBA" id="ARBA00004162"/>
    </source>
</evidence>
<keyword evidence="16" id="KW-1185">Reference proteome</keyword>
<gene>
    <name evidence="15" type="ORF">GIB67_038306</name>
</gene>
<sequence length="446" mass="49796">MSRTLAALLGGAAGAVALVGIVIVLIWFCLSRNKNNSRTSETGSSDPSLQVGRNTGFELSSTGMGSRDAKCFMLEELALATKNFSEINLIGGGKFGEVYKGLLHNGMIVAIKRRIGAPSQEFVIEEKPAGLARLNFVTDTLSFLLYFLSKFLYKLCTISFIYSASECCGVLWVLPRKWQQMIIYEYVPNGSIHTLYGNSFSTCTRSQLKHTIEMATSPQIYAYRTGQLSKERLEFSKRFNSSRALKVILCKKQLLTVIPGLPQLIHKNFKTSNVLVDENFIARVADAGIRNLLGRVNVASPSSSMMVDDIFLAPEVKEFGRFSDRSDVYSFGVFLLELVSGREAMQSETPDIKQSLVDWVQHYEDQTNISVILDHRLGNSFTAEGMKEYIDLTRRCVDQSSQRRPTMNHLASELERIHEKEVNLTTVMGEGNPTVTLGSQLFRTSR</sequence>
<evidence type="ECO:0000256" key="6">
    <source>
        <dbReference type="ARBA" id="ARBA00022741"/>
    </source>
</evidence>
<dbReference type="EC" id="2.7.11.1" evidence="2"/>
<evidence type="ECO:0000256" key="13">
    <source>
        <dbReference type="SAM" id="Phobius"/>
    </source>
</evidence>
<dbReference type="GO" id="GO:0004674">
    <property type="term" value="F:protein serine/threonine kinase activity"/>
    <property type="evidence" value="ECO:0007669"/>
    <property type="project" value="UniProtKB-KW"/>
</dbReference>
<evidence type="ECO:0000256" key="9">
    <source>
        <dbReference type="ARBA" id="ARBA00023136"/>
    </source>
</evidence>
<dbReference type="PANTHER" id="PTHR47982:SF20">
    <property type="entry name" value="NON-SPECIFIC SERINE_THREONINE PROTEIN KINASE"/>
    <property type="match status" value="1"/>
</dbReference>
<dbReference type="InterPro" id="IPR047117">
    <property type="entry name" value="PERK1-13-like"/>
</dbReference>
<dbReference type="InterPro" id="IPR001245">
    <property type="entry name" value="Ser-Thr/Tyr_kinase_cat_dom"/>
</dbReference>
<evidence type="ECO:0000313" key="15">
    <source>
        <dbReference type="EMBL" id="KAF6134015.1"/>
    </source>
</evidence>
<keyword evidence="3" id="KW-0723">Serine/threonine-protein kinase</keyword>
<name>A0A7J7KUH9_9MAGN</name>
<dbReference type="Gene3D" id="1.10.510.10">
    <property type="entry name" value="Transferase(Phosphotransferase) domain 1"/>
    <property type="match status" value="1"/>
</dbReference>
<dbReference type="OrthoDB" id="4062651at2759"/>
<dbReference type="Gene3D" id="3.30.200.20">
    <property type="entry name" value="Phosphorylase Kinase, domain 1"/>
    <property type="match status" value="1"/>
</dbReference>
<dbReference type="Pfam" id="PF07714">
    <property type="entry name" value="PK_Tyr_Ser-Thr"/>
    <property type="match status" value="1"/>
</dbReference>
<dbReference type="InterPro" id="IPR000719">
    <property type="entry name" value="Prot_kinase_dom"/>
</dbReference>
<keyword evidence="3" id="KW-0418">Kinase</keyword>
<evidence type="ECO:0000256" key="3">
    <source>
        <dbReference type="ARBA" id="ARBA00022527"/>
    </source>
</evidence>
<dbReference type="SUPFAM" id="SSF56112">
    <property type="entry name" value="Protein kinase-like (PK-like)"/>
    <property type="match status" value="1"/>
</dbReference>
<evidence type="ECO:0000256" key="12">
    <source>
        <dbReference type="PROSITE-ProRule" id="PRU10141"/>
    </source>
</evidence>